<sequence length="269" mass="29644">MMRSSITTLRRPLLNTLSSRTITSLSYGRIQRPSFLSTQLRDSPGSHSSLSRLRFTSHASGPSPTNNQGQKHPPQTPQLGPESFSDPTRPDLFYHLLKPSTPSSSSLPVFALSFLHTPPPIKDSKTVIGWLPAATPYSNESTGGEEEEAGLNDFKENVAFRDTLHKAVQSGLTDGIDDIQINAATQLHAGWMHIHDERNIPALGRIGDPDDILATVLVEDGKILPETYQPMPAYRLCTSDGITQLTPGLSWRLRELLQKQAELERSSRS</sequence>
<dbReference type="Proteomes" id="UP000308600">
    <property type="component" value="Unassembled WGS sequence"/>
</dbReference>
<accession>A0ACD3BDD7</accession>
<name>A0ACD3BDD7_9AGAR</name>
<keyword evidence="2" id="KW-1185">Reference proteome</keyword>
<gene>
    <name evidence="1" type="ORF">BDN72DRAFT_810536</name>
</gene>
<organism evidence="1 2">
    <name type="scientific">Pluteus cervinus</name>
    <dbReference type="NCBI Taxonomy" id="181527"/>
    <lineage>
        <taxon>Eukaryota</taxon>
        <taxon>Fungi</taxon>
        <taxon>Dikarya</taxon>
        <taxon>Basidiomycota</taxon>
        <taxon>Agaricomycotina</taxon>
        <taxon>Agaricomycetes</taxon>
        <taxon>Agaricomycetidae</taxon>
        <taxon>Agaricales</taxon>
        <taxon>Pluteineae</taxon>
        <taxon>Pluteaceae</taxon>
        <taxon>Pluteus</taxon>
    </lineage>
</organism>
<evidence type="ECO:0000313" key="2">
    <source>
        <dbReference type="Proteomes" id="UP000308600"/>
    </source>
</evidence>
<dbReference type="EMBL" id="ML208262">
    <property type="protein sequence ID" value="TFK75644.1"/>
    <property type="molecule type" value="Genomic_DNA"/>
</dbReference>
<proteinExistence type="predicted"/>
<protein>
    <submittedName>
        <fullName evidence="1">Uncharacterized protein</fullName>
    </submittedName>
</protein>
<evidence type="ECO:0000313" key="1">
    <source>
        <dbReference type="EMBL" id="TFK75644.1"/>
    </source>
</evidence>
<reference evidence="1 2" key="1">
    <citation type="journal article" date="2019" name="Nat. Ecol. Evol.">
        <title>Megaphylogeny resolves global patterns of mushroom evolution.</title>
        <authorList>
            <person name="Varga T."/>
            <person name="Krizsan K."/>
            <person name="Foldi C."/>
            <person name="Dima B."/>
            <person name="Sanchez-Garcia M."/>
            <person name="Sanchez-Ramirez S."/>
            <person name="Szollosi G.J."/>
            <person name="Szarkandi J.G."/>
            <person name="Papp V."/>
            <person name="Albert L."/>
            <person name="Andreopoulos W."/>
            <person name="Angelini C."/>
            <person name="Antonin V."/>
            <person name="Barry K.W."/>
            <person name="Bougher N.L."/>
            <person name="Buchanan P."/>
            <person name="Buyck B."/>
            <person name="Bense V."/>
            <person name="Catcheside P."/>
            <person name="Chovatia M."/>
            <person name="Cooper J."/>
            <person name="Damon W."/>
            <person name="Desjardin D."/>
            <person name="Finy P."/>
            <person name="Geml J."/>
            <person name="Haridas S."/>
            <person name="Hughes K."/>
            <person name="Justo A."/>
            <person name="Karasinski D."/>
            <person name="Kautmanova I."/>
            <person name="Kiss B."/>
            <person name="Kocsube S."/>
            <person name="Kotiranta H."/>
            <person name="LaButti K.M."/>
            <person name="Lechner B.E."/>
            <person name="Liimatainen K."/>
            <person name="Lipzen A."/>
            <person name="Lukacs Z."/>
            <person name="Mihaltcheva S."/>
            <person name="Morgado L.N."/>
            <person name="Niskanen T."/>
            <person name="Noordeloos M.E."/>
            <person name="Ohm R.A."/>
            <person name="Ortiz-Santana B."/>
            <person name="Ovrebo C."/>
            <person name="Racz N."/>
            <person name="Riley R."/>
            <person name="Savchenko A."/>
            <person name="Shiryaev A."/>
            <person name="Soop K."/>
            <person name="Spirin V."/>
            <person name="Szebenyi C."/>
            <person name="Tomsovsky M."/>
            <person name="Tulloss R.E."/>
            <person name="Uehling J."/>
            <person name="Grigoriev I.V."/>
            <person name="Vagvolgyi C."/>
            <person name="Papp T."/>
            <person name="Martin F.M."/>
            <person name="Miettinen O."/>
            <person name="Hibbett D.S."/>
            <person name="Nagy L.G."/>
        </authorList>
    </citation>
    <scope>NUCLEOTIDE SEQUENCE [LARGE SCALE GENOMIC DNA]</scope>
    <source>
        <strain evidence="1 2">NL-1719</strain>
    </source>
</reference>